<comment type="caution">
    <text evidence="1">The sequence shown here is derived from an EMBL/GenBank/DDBJ whole genome shotgun (WGS) entry which is preliminary data.</text>
</comment>
<name>A0A7K1Y001_9SPHI</name>
<reference evidence="1 2" key="1">
    <citation type="submission" date="2019-11" db="EMBL/GenBank/DDBJ databases">
        <title>Pedobacter sp. HMF7056 Genome sequencing and assembly.</title>
        <authorList>
            <person name="Kang H."/>
            <person name="Kim H."/>
            <person name="Joh K."/>
        </authorList>
    </citation>
    <scope>NUCLEOTIDE SEQUENCE [LARGE SCALE GENOMIC DNA]</scope>
    <source>
        <strain evidence="1 2">HMF7056</strain>
    </source>
</reference>
<gene>
    <name evidence="1" type="ORF">GS398_14930</name>
</gene>
<evidence type="ECO:0000313" key="2">
    <source>
        <dbReference type="Proteomes" id="UP000451233"/>
    </source>
</evidence>
<sequence length="182" mass="20743">MDTNWLTDTIKTAIGKKRVLQAAARFAGEELPVTRLLELTFAPEKEQAFRAAWILEHLATDMPDAFQPGAEAFLDRYPEQRNLICQRHYCRIMMEIAGKKNGLRYKTVLEKRNLDPVIDATFEWLIQPGSPVAVQVNCLDILYLLRHRADWVTGELRLHIPFLLQGGSAAMQSRGKKVLAKL</sequence>
<dbReference type="AlphaFoldDB" id="A0A7K1Y001"/>
<dbReference type="RefSeq" id="WP_160907575.1">
    <property type="nucleotide sequence ID" value="NZ_WVHS01000003.1"/>
</dbReference>
<keyword evidence="2" id="KW-1185">Reference proteome</keyword>
<protein>
    <recommendedName>
        <fullName evidence="3">Adenylosuccinate lyase</fullName>
    </recommendedName>
</protein>
<dbReference type="EMBL" id="WVHS01000003">
    <property type="protein sequence ID" value="MXV16594.1"/>
    <property type="molecule type" value="Genomic_DNA"/>
</dbReference>
<accession>A0A7K1Y001</accession>
<dbReference type="Proteomes" id="UP000451233">
    <property type="component" value="Unassembled WGS sequence"/>
</dbReference>
<evidence type="ECO:0000313" key="1">
    <source>
        <dbReference type="EMBL" id="MXV16594.1"/>
    </source>
</evidence>
<evidence type="ECO:0008006" key="3">
    <source>
        <dbReference type="Google" id="ProtNLM"/>
    </source>
</evidence>
<organism evidence="1 2">
    <name type="scientific">Hufsiella ginkgonis</name>
    <dbReference type="NCBI Taxonomy" id="2695274"/>
    <lineage>
        <taxon>Bacteria</taxon>
        <taxon>Pseudomonadati</taxon>
        <taxon>Bacteroidota</taxon>
        <taxon>Sphingobacteriia</taxon>
        <taxon>Sphingobacteriales</taxon>
        <taxon>Sphingobacteriaceae</taxon>
        <taxon>Hufsiella</taxon>
    </lineage>
</organism>
<proteinExistence type="predicted"/>